<feature type="non-terminal residue" evidence="1">
    <location>
        <position position="1"/>
    </location>
</feature>
<proteinExistence type="predicted"/>
<name>K1UGY7_9ZZZZ</name>
<accession>K1UGY7</accession>
<reference evidence="1" key="1">
    <citation type="journal article" date="2013" name="Environ. Microbiol.">
        <title>Microbiota from the distal guts of lean and obese adolescents exhibit partial functional redundancy besides clear differences in community structure.</title>
        <authorList>
            <person name="Ferrer M."/>
            <person name="Ruiz A."/>
            <person name="Lanza F."/>
            <person name="Haange S.B."/>
            <person name="Oberbach A."/>
            <person name="Till H."/>
            <person name="Bargiela R."/>
            <person name="Campoy C."/>
            <person name="Segura M.T."/>
            <person name="Richter M."/>
            <person name="von Bergen M."/>
            <person name="Seifert J."/>
            <person name="Suarez A."/>
        </authorList>
    </citation>
    <scope>NUCLEOTIDE SEQUENCE</scope>
</reference>
<feature type="non-terminal residue" evidence="1">
    <location>
        <position position="197"/>
    </location>
</feature>
<dbReference type="AlphaFoldDB" id="K1UGY7"/>
<evidence type="ECO:0000313" key="1">
    <source>
        <dbReference type="EMBL" id="EKC70716.1"/>
    </source>
</evidence>
<protein>
    <submittedName>
        <fullName evidence="1">Uncharacterized protein</fullName>
    </submittedName>
</protein>
<comment type="caution">
    <text evidence="1">The sequence shown here is derived from an EMBL/GenBank/DDBJ whole genome shotgun (WGS) entry which is preliminary data.</text>
</comment>
<dbReference type="EMBL" id="AJWZ01002528">
    <property type="protein sequence ID" value="EKC70716.1"/>
    <property type="molecule type" value="Genomic_DNA"/>
</dbReference>
<gene>
    <name evidence="1" type="ORF">OBE_03751</name>
</gene>
<sequence length="197" mass="22852">SKRRFGDRKDGRLIQSLAPFYKFMPYIMPTKNDACNQFEDCIEITNTDRWLRQKRLEGYKGLGYLHLFIAAYIRMVSMRPGINRFVAGRRIYARNNIEVVLTVRRSMSTTSNETTIKAVFAPTDTIFDVYRKMNEKIDEIKYGDQDNNTEQVAGALLKLPRFLLRFAIGCLRVMDYFGVIPQKLLDASPFHGSMIIT</sequence>
<organism evidence="1">
    <name type="scientific">human gut metagenome</name>
    <dbReference type="NCBI Taxonomy" id="408170"/>
    <lineage>
        <taxon>unclassified sequences</taxon>
        <taxon>metagenomes</taxon>
        <taxon>organismal metagenomes</taxon>
    </lineage>
</organism>